<name>A0A8T8SGH6_9BASI</name>
<accession>A0A8T8SGH6</accession>
<keyword evidence="3" id="KW-1185">Reference proteome</keyword>
<reference evidence="2" key="1">
    <citation type="submission" date="2016-04" db="EMBL/GenBank/DDBJ databases">
        <authorList>
            <person name="Nguyen H.D."/>
            <person name="Samba Siva P."/>
            <person name="Cullis J."/>
            <person name="Levesque C.A."/>
            <person name="Hambleton S."/>
        </authorList>
    </citation>
    <scope>NUCLEOTIDE SEQUENCE</scope>
    <source>
        <strain evidence="2">DAOMC 236416</strain>
    </source>
</reference>
<feature type="compositionally biased region" description="Basic residues" evidence="1">
    <location>
        <begin position="72"/>
        <end position="81"/>
    </location>
</feature>
<evidence type="ECO:0000256" key="1">
    <source>
        <dbReference type="SAM" id="MobiDB-lite"/>
    </source>
</evidence>
<dbReference type="Proteomes" id="UP000077521">
    <property type="component" value="Unassembled WGS sequence"/>
</dbReference>
<gene>
    <name evidence="2" type="ORF">A4X13_0g7973</name>
</gene>
<comment type="caution">
    <text evidence="2">The sequence shown here is derived from an EMBL/GenBank/DDBJ whole genome shotgun (WGS) entry which is preliminary data.</text>
</comment>
<reference evidence="2" key="2">
    <citation type="journal article" date="2019" name="IMA Fungus">
        <title>Genome sequencing and comparison of five Tilletia species to identify candidate genes for the detection of regulated species infecting wheat.</title>
        <authorList>
            <person name="Nguyen H.D.T."/>
            <person name="Sultana T."/>
            <person name="Kesanakurti P."/>
            <person name="Hambleton S."/>
        </authorList>
    </citation>
    <scope>NUCLEOTIDE SEQUENCE</scope>
    <source>
        <strain evidence="2">DAOMC 236416</strain>
    </source>
</reference>
<dbReference type="EMBL" id="LWDF02001174">
    <property type="protein sequence ID" value="KAE8240018.1"/>
    <property type="molecule type" value="Genomic_DNA"/>
</dbReference>
<evidence type="ECO:0000313" key="2">
    <source>
        <dbReference type="EMBL" id="KAE8240018.1"/>
    </source>
</evidence>
<feature type="non-terminal residue" evidence="2">
    <location>
        <position position="1"/>
    </location>
</feature>
<feature type="region of interest" description="Disordered" evidence="1">
    <location>
        <begin position="64"/>
        <end position="84"/>
    </location>
</feature>
<dbReference type="AlphaFoldDB" id="A0A8T8SGH6"/>
<protein>
    <submittedName>
        <fullName evidence="2">Uncharacterized protein</fullName>
    </submittedName>
</protein>
<evidence type="ECO:0000313" key="3">
    <source>
        <dbReference type="Proteomes" id="UP000077521"/>
    </source>
</evidence>
<organism evidence="2 3">
    <name type="scientific">Tilletia indica</name>
    <dbReference type="NCBI Taxonomy" id="43049"/>
    <lineage>
        <taxon>Eukaryota</taxon>
        <taxon>Fungi</taxon>
        <taxon>Dikarya</taxon>
        <taxon>Basidiomycota</taxon>
        <taxon>Ustilaginomycotina</taxon>
        <taxon>Exobasidiomycetes</taxon>
        <taxon>Tilletiales</taxon>
        <taxon>Tilletiaceae</taxon>
        <taxon>Tilletia</taxon>
    </lineage>
</organism>
<sequence>MKARYKKEIISHAGVRFIEPELFKGYDPARKDFTQEIELSHDLARPHLRARYLDRLGYGRDAESFSHVPRSSQRHRRPKGHSSRDLHRCCLWMSQSSPDVEFWTYQDSRPWLCYGPP</sequence>
<proteinExistence type="predicted"/>